<feature type="region of interest" description="Disordered" evidence="2">
    <location>
        <begin position="489"/>
        <end position="511"/>
    </location>
</feature>
<dbReference type="GO" id="GO:0031267">
    <property type="term" value="F:small GTPase binding"/>
    <property type="evidence" value="ECO:0007669"/>
    <property type="project" value="InterPro"/>
</dbReference>
<dbReference type="SUPFAM" id="SSF48371">
    <property type="entry name" value="ARM repeat"/>
    <property type="match status" value="1"/>
</dbReference>
<dbReference type="PROSITE" id="PS51444">
    <property type="entry name" value="FH2"/>
    <property type="match status" value="1"/>
</dbReference>
<organism evidence="5 6">
    <name type="scientific">Entomortierella parvispora</name>
    <dbReference type="NCBI Taxonomy" id="205924"/>
    <lineage>
        <taxon>Eukaryota</taxon>
        <taxon>Fungi</taxon>
        <taxon>Fungi incertae sedis</taxon>
        <taxon>Mucoromycota</taxon>
        <taxon>Mortierellomycotina</taxon>
        <taxon>Mortierellomycetes</taxon>
        <taxon>Mortierellales</taxon>
        <taxon>Mortierellaceae</taxon>
        <taxon>Entomortierella</taxon>
    </lineage>
</organism>
<feature type="compositionally biased region" description="Pro residues" evidence="2">
    <location>
        <begin position="1412"/>
        <end position="1424"/>
    </location>
</feature>
<feature type="compositionally biased region" description="Low complexity" evidence="2">
    <location>
        <begin position="1382"/>
        <end position="1411"/>
    </location>
</feature>
<dbReference type="PANTHER" id="PTHR45725">
    <property type="entry name" value="FORMIN HOMOLOGY 2 FAMILY MEMBER"/>
    <property type="match status" value="1"/>
</dbReference>
<dbReference type="SUPFAM" id="SSF101447">
    <property type="entry name" value="Formin homology 2 domain (FH2 domain)"/>
    <property type="match status" value="1"/>
</dbReference>
<dbReference type="GO" id="GO:0030036">
    <property type="term" value="P:actin cytoskeleton organization"/>
    <property type="evidence" value="ECO:0007669"/>
    <property type="project" value="InterPro"/>
</dbReference>
<dbReference type="SMART" id="SM00498">
    <property type="entry name" value="FH2"/>
    <property type="match status" value="1"/>
</dbReference>
<evidence type="ECO:0000313" key="6">
    <source>
        <dbReference type="Proteomes" id="UP000827284"/>
    </source>
</evidence>
<reference evidence="5" key="2">
    <citation type="journal article" date="2022" name="Microbiol. Resour. Announc.">
        <title>Whole-Genome Sequence of Entomortierella parvispora E1425, a Mucoromycotan Fungus Associated with Burkholderiaceae-Related Endosymbiotic Bacteria.</title>
        <authorList>
            <person name="Herlambang A."/>
            <person name="Guo Y."/>
            <person name="Takashima Y."/>
            <person name="Narisawa K."/>
            <person name="Ohta H."/>
            <person name="Nishizawa T."/>
        </authorList>
    </citation>
    <scope>NUCLEOTIDE SEQUENCE</scope>
    <source>
        <strain evidence="5">E1425</strain>
    </source>
</reference>
<feature type="compositionally biased region" description="Low complexity" evidence="2">
    <location>
        <begin position="1263"/>
        <end position="1272"/>
    </location>
</feature>
<evidence type="ECO:0000313" key="5">
    <source>
        <dbReference type="EMBL" id="GJJ77982.1"/>
    </source>
</evidence>
<dbReference type="Gene3D" id="1.20.58.2220">
    <property type="entry name" value="Formin, FH2 domain"/>
    <property type="match status" value="1"/>
</dbReference>
<evidence type="ECO:0000256" key="2">
    <source>
        <dbReference type="SAM" id="MobiDB-lite"/>
    </source>
</evidence>
<feature type="region of interest" description="Disordered" evidence="2">
    <location>
        <begin position="1296"/>
        <end position="1517"/>
    </location>
</feature>
<sequence>MGKQDIIQVLTPDHSREATFLDEDATVGDLLTAMAIDSEIYSDGHWAFVEVAMPRSSTLTYRELFALDQGALSFDTPIKEIQERHQELLKNPDATVLKIVNLQYTLPVVFRHVPTVPEAHCRQIHILPSMDVRQIRDIVMHEMGLKSLDTTPPANASSGGAARMPTSADFVLSQVKVNADGAEEERQLGDDENPFELLQENRELLLRHQIKDYHFLFTVPDSWISKVESVTSRITKGWTATRPLSMAVYGLFGGAPSSPPQATASREISAPIPIASTSIHHPSFNNMGGINDQEQDVNNRKAQNRRQSMIAGSRLSSFFDPSSIGGWLAPDPKKRFSMIGGVSSPSLISRPTGFDNSTGSGSEFHNMSDEELNETFVALLSDLNIKDTGAMMQFSREKRIALIVQNQQLQQQKEQKERIASPDPYSAQGSNATAPRNAISRNKFIGSISSRVSFIEPDSPSPQPSTAAGGPQKLHSRYSSWSSLAGSYDGSVTETSGSPPKPTTLSERPMSPTMAAAGSLWSSWFGATQQNDTSSLDEPNDDSPQYYVDQLMNKTTTQKTLVKQLQALRVALATAKLSWIRQFLDCRGFRALETVLDRTTIKKRAGKANDLDETLQSECVQCLRVLMNTEPGFAQVLRSPSLVAHISYCLYTTNSKLRTKVAEVLAALCVMSPESHRLVLMALSDFRVAHEERFRFEYLVQTLGAATTSEQEAGGADNQENFEWEYKTACLSLMNALANSPSLLADRISLRNELRRRGLEEVFKNLQAQSPPESLLIQINVYEDEQHEDWVDLQEQRAYETSLMQPGEEVAQESELAMTISSLGPVDDELYPRIVKALQQYANAAVSTLTQEESDDEEVHDSDLISRQSPQFKEDLWTIVEKFGERVFQMRNLDKDWAICQDEFLEGIQHIVGKRGAILSFSMDPNLSSANGGANSNSSSAASVSSLSLMSSRRHSYIDYEIDSLRHDVDDLRDDNDKLRKDLELARSEAEEARVQLQIQLQQQQQKELEQQQQKSKSGHFKDPRDGSDSELPTSYGKRENHAGVVQRLVQKEKEVAQLRETIEKMEKKYKDKAELVTDDEPRKSERSKEIDSTRWNAMMSEVQIQKNKTAEVASLADERQKEIAYLKRALEIVCTRYENAMGERPPAVTDDDHANQQNQTEGALQLSKTFEALARKDEEIIELKDEVERLRKETMVGLTPTEEALSLRGSLKDVMQRVQELQIIVAEREKTIKGLKESLFSMEAAKLSDDKDGVSQAHGHHGQPAQPQQQATNGRVDKSHSRGNLKLQIKALSANGWQAEEADEDQEETSSQGSALSPSTSDSQIQNLGLTSPGRQRPSGGVFSPILSPQPGKTRVLGSGGRRPALPPPPPPPGPKHQIYAANAAAAALAAAGTAATAHVAEAPNASTPSPSGPPSPPPPPPTATAAATQVTQVTASSSAPPPPPPPPPFTAARSPQQFSSPSVQVETTVVPTNPVSAPPMNSGAPPPPPPPPPPPFIPAPPPGPGKNVVHFSTPAPPAPAHVHSVVATPVAALVLAAASSSPPPLPPIPPGVGFSKEALKVPSYPLSPPPPPPPPSGPIPAGAHGAASLEGAIPTLPVFLAGNRTANPLKPLAMAIPQVVKPTRPMKQLFWNKLPTGTITQTVWKDICDPSSDLGSVDLDYAEIDELFCKNQTIAANPTASAEKKKTSLFSVNRANNIAIMLSRIKLTYPDIRVALMEILDEKLSIENLKAIKQYVPSGDEIELIREYDGDFESLGNAEKFYREIMDIPRLSERVSAMIFRRRLEIEVGELKPEMDVLRMTIEELHGSRRLRSLLKTVLLMGNHLNATSFRGNAYGFQLDALLKIRDTKGVDGIKPGSSTLLHYLAKAIQTKDPQLLQFLDEVPHLEAAARISVATLMSSVNSLVAGMNHIREEIRVLRRIRISPPNDHFVDVMEKFADANEEGIQRIVEIGQGVEQDLRQLLTFYGEDPVVTKPEDFFGMLVSFSTQLQKSQKENEALEKRLKSQAASKNNANNLRRPSDTVSSTNTQGLSVAAIRDGHLDDAIRGLRSGLRRNRRDRPMSHLYSELSIEALQAINTSVPRAGALTHSRQSSRQQ</sequence>
<dbReference type="InterPro" id="IPR042201">
    <property type="entry name" value="FH2_Formin_sf"/>
</dbReference>
<dbReference type="GO" id="GO:0003779">
    <property type="term" value="F:actin binding"/>
    <property type="evidence" value="ECO:0007669"/>
    <property type="project" value="InterPro"/>
</dbReference>
<feature type="compositionally biased region" description="Pro residues" evidence="2">
    <location>
        <begin position="1441"/>
        <end position="1451"/>
    </location>
</feature>
<feature type="region of interest" description="Disordered" evidence="2">
    <location>
        <begin position="453"/>
        <end position="477"/>
    </location>
</feature>
<feature type="compositionally biased region" description="Pro residues" evidence="2">
    <location>
        <begin position="1486"/>
        <end position="1506"/>
    </location>
</feature>
<feature type="compositionally biased region" description="Polar residues" evidence="2">
    <location>
        <begin position="1310"/>
        <end position="1335"/>
    </location>
</feature>
<feature type="compositionally biased region" description="Pro residues" evidence="2">
    <location>
        <begin position="1366"/>
        <end position="1376"/>
    </location>
</feature>
<protein>
    <recommendedName>
        <fullName evidence="7">FH2 domain-containing protein</fullName>
    </recommendedName>
</protein>
<feature type="region of interest" description="Disordered" evidence="2">
    <location>
        <begin position="2009"/>
        <end position="2033"/>
    </location>
</feature>
<feature type="compositionally biased region" description="Polar residues" evidence="2">
    <location>
        <begin position="489"/>
        <end position="506"/>
    </location>
</feature>
<evidence type="ECO:0000259" key="3">
    <source>
        <dbReference type="PROSITE" id="PS51232"/>
    </source>
</evidence>
<feature type="region of interest" description="Disordered" evidence="2">
    <location>
        <begin position="1248"/>
        <end position="1283"/>
    </location>
</feature>
<keyword evidence="6" id="KW-1185">Reference proteome</keyword>
<evidence type="ECO:0000259" key="4">
    <source>
        <dbReference type="PROSITE" id="PS51444"/>
    </source>
</evidence>
<feature type="compositionally biased region" description="Pro residues" evidence="2">
    <location>
        <begin position="1567"/>
        <end position="1580"/>
    </location>
</feature>
<reference evidence="5" key="1">
    <citation type="submission" date="2021-11" db="EMBL/GenBank/DDBJ databases">
        <authorList>
            <person name="Herlambang A."/>
            <person name="Guo Y."/>
            <person name="Takashima Y."/>
            <person name="Nishizawa T."/>
        </authorList>
    </citation>
    <scope>NUCLEOTIDE SEQUENCE</scope>
    <source>
        <strain evidence="5">E1425</strain>
    </source>
</reference>
<dbReference type="OrthoDB" id="1668162at2759"/>
<evidence type="ECO:0000256" key="1">
    <source>
        <dbReference type="SAM" id="Coils"/>
    </source>
</evidence>
<dbReference type="InterPro" id="IPR016024">
    <property type="entry name" value="ARM-type_fold"/>
</dbReference>
<accession>A0A9P3HJU7</accession>
<dbReference type="Proteomes" id="UP000827284">
    <property type="component" value="Unassembled WGS sequence"/>
</dbReference>
<feature type="domain" description="FH2" evidence="4">
    <location>
        <begin position="1618"/>
        <end position="2017"/>
    </location>
</feature>
<dbReference type="PROSITE" id="PS51232">
    <property type="entry name" value="GBD_FH3"/>
    <property type="match status" value="1"/>
</dbReference>
<feature type="coiled-coil region" evidence="1">
    <location>
        <begin position="1049"/>
        <end position="1076"/>
    </location>
</feature>
<dbReference type="InterPro" id="IPR015425">
    <property type="entry name" value="FH2_Formin"/>
</dbReference>
<dbReference type="InterPro" id="IPR014768">
    <property type="entry name" value="GBD/FH3_dom"/>
</dbReference>
<dbReference type="SMART" id="SM01140">
    <property type="entry name" value="Drf_GBD"/>
    <property type="match status" value="1"/>
</dbReference>
<feature type="compositionally biased region" description="Polar residues" evidence="2">
    <location>
        <begin position="1468"/>
        <end position="1477"/>
    </location>
</feature>
<feature type="compositionally biased region" description="Polar residues" evidence="2">
    <location>
        <begin position="2023"/>
        <end position="2033"/>
    </location>
</feature>
<dbReference type="Gene3D" id="1.25.10.10">
    <property type="entry name" value="Leucine-rich Repeat Variant"/>
    <property type="match status" value="1"/>
</dbReference>
<feature type="region of interest" description="Disordered" evidence="2">
    <location>
        <begin position="1004"/>
        <end position="1048"/>
    </location>
</feature>
<evidence type="ECO:0008006" key="7">
    <source>
        <dbReference type="Google" id="ProtNLM"/>
    </source>
</evidence>
<feature type="domain" description="GBD/FH3" evidence="3">
    <location>
        <begin position="364"/>
        <end position="876"/>
    </location>
</feature>
<keyword evidence="1" id="KW-0175">Coiled coil</keyword>
<dbReference type="InterPro" id="IPR051425">
    <property type="entry name" value="Formin_Homology"/>
</dbReference>
<name>A0A9P3HJU7_9FUNG</name>
<dbReference type="EMBL" id="BQFW01000014">
    <property type="protein sequence ID" value="GJJ77982.1"/>
    <property type="molecule type" value="Genomic_DNA"/>
</dbReference>
<gene>
    <name evidence="5" type="ORF">EMPS_10341</name>
</gene>
<feature type="region of interest" description="Disordered" evidence="2">
    <location>
        <begin position="413"/>
        <end position="441"/>
    </location>
</feature>
<dbReference type="InterPro" id="IPR011989">
    <property type="entry name" value="ARM-like"/>
</dbReference>
<feature type="compositionally biased region" description="Low complexity" evidence="2">
    <location>
        <begin position="1004"/>
        <end position="1015"/>
    </location>
</feature>
<feature type="compositionally biased region" description="Low complexity" evidence="2">
    <location>
        <begin position="1425"/>
        <end position="1440"/>
    </location>
</feature>
<proteinExistence type="predicted"/>
<dbReference type="SMART" id="SM01139">
    <property type="entry name" value="Drf_FH3"/>
    <property type="match status" value="1"/>
</dbReference>
<dbReference type="InterPro" id="IPR010472">
    <property type="entry name" value="FH3_dom"/>
</dbReference>
<feature type="region of interest" description="Disordered" evidence="2">
    <location>
        <begin position="1565"/>
        <end position="1587"/>
    </location>
</feature>
<dbReference type="Pfam" id="PF02181">
    <property type="entry name" value="FH2"/>
    <property type="match status" value="1"/>
</dbReference>
<comment type="caution">
    <text evidence="5">The sequence shown here is derived from an EMBL/GenBank/DDBJ whole genome shotgun (WGS) entry which is preliminary data.</text>
</comment>
<dbReference type="Pfam" id="PF06367">
    <property type="entry name" value="Drf_FH3"/>
    <property type="match status" value="1"/>
</dbReference>
<feature type="compositionally biased region" description="Low complexity" evidence="2">
    <location>
        <begin position="1452"/>
        <end position="1467"/>
    </location>
</feature>
<dbReference type="Pfam" id="PF06371">
    <property type="entry name" value="Drf_GBD"/>
    <property type="match status" value="1"/>
</dbReference>
<dbReference type="PANTHER" id="PTHR45725:SF1">
    <property type="entry name" value="DISHEVELLED ASSOCIATED ACTIVATOR OF MORPHOGENESIS, ISOFORM D"/>
    <property type="match status" value="1"/>
</dbReference>
<dbReference type="InterPro" id="IPR010473">
    <property type="entry name" value="GTPase-bd"/>
</dbReference>